<protein>
    <submittedName>
        <fullName evidence="3">IS66 family transposase</fullName>
    </submittedName>
</protein>
<reference evidence="3 4" key="1">
    <citation type="submission" date="2019-10" db="EMBL/GenBank/DDBJ databases">
        <title>Taxonomy of Antarctic Massilia spp.: description of Massilia rubra sp. nov., Massilia aquatica sp. nov., Massilia mucilaginosa sp. nov., Massilia frigida sp. nov. isolated from streams, lakes and regoliths.</title>
        <authorList>
            <person name="Holochova P."/>
            <person name="Sedlacek I."/>
            <person name="Kralova S."/>
            <person name="Maslanova I."/>
            <person name="Busse H.-J."/>
            <person name="Stankova E."/>
            <person name="Vrbovska V."/>
            <person name="Kovarovic V."/>
            <person name="Bartak M."/>
            <person name="Svec P."/>
            <person name="Pantucek R."/>
        </authorList>
    </citation>
    <scope>NUCLEOTIDE SEQUENCE [LARGE SCALE GENOMIC DNA]</scope>
    <source>
        <strain evidence="3 4">CCM 8694</strain>
    </source>
</reference>
<comment type="caution">
    <text evidence="3">The sequence shown here is derived from an EMBL/GenBank/DDBJ whole genome shotgun (WGS) entry which is preliminary data.</text>
</comment>
<accession>A0ABX0MWT8</accession>
<feature type="non-terminal residue" evidence="3">
    <location>
        <position position="131"/>
    </location>
</feature>
<feature type="domain" description="DUF6444" evidence="2">
    <location>
        <begin position="10"/>
        <end position="84"/>
    </location>
</feature>
<dbReference type="InterPro" id="IPR045618">
    <property type="entry name" value="DUF6444"/>
</dbReference>
<dbReference type="Pfam" id="PF20042">
    <property type="entry name" value="DUF6444"/>
    <property type="match status" value="1"/>
</dbReference>
<evidence type="ECO:0000259" key="2">
    <source>
        <dbReference type="Pfam" id="PF20042"/>
    </source>
</evidence>
<proteinExistence type="predicted"/>
<evidence type="ECO:0000313" key="3">
    <source>
        <dbReference type="EMBL" id="NHZ63724.1"/>
    </source>
</evidence>
<dbReference type="RefSeq" id="WP_222852999.1">
    <property type="nucleotide sequence ID" value="NZ_WHJF01000038.1"/>
</dbReference>
<sequence>MMPVMVKLAPLPDLSTLSHPEKDKLIEKLHAQVKEALAGKSIRKDSHNSSVPPSADGLKKKKTKSLRKPSDKKVGGQPGHDGTTLMQTAQPTEIVVHPLPSQCDHCHHQLPADGARVTARRQVIDIPLAPR</sequence>
<evidence type="ECO:0000313" key="4">
    <source>
        <dbReference type="Proteomes" id="UP000610594"/>
    </source>
</evidence>
<keyword evidence="4" id="KW-1185">Reference proteome</keyword>
<dbReference type="EMBL" id="WHJF01000038">
    <property type="protein sequence ID" value="NHZ63724.1"/>
    <property type="molecule type" value="Genomic_DNA"/>
</dbReference>
<name>A0ABX0MWT8_9BURK</name>
<dbReference type="Proteomes" id="UP000610594">
    <property type="component" value="Unassembled WGS sequence"/>
</dbReference>
<evidence type="ECO:0000256" key="1">
    <source>
        <dbReference type="SAM" id="MobiDB-lite"/>
    </source>
</evidence>
<organism evidence="3 4">
    <name type="scientific">Massilia genomosp. 1</name>
    <dbReference type="NCBI Taxonomy" id="2609280"/>
    <lineage>
        <taxon>Bacteria</taxon>
        <taxon>Pseudomonadati</taxon>
        <taxon>Pseudomonadota</taxon>
        <taxon>Betaproteobacteria</taxon>
        <taxon>Burkholderiales</taxon>
        <taxon>Oxalobacteraceae</taxon>
        <taxon>Telluria group</taxon>
        <taxon>Massilia</taxon>
    </lineage>
</organism>
<feature type="region of interest" description="Disordered" evidence="1">
    <location>
        <begin position="38"/>
        <end position="85"/>
    </location>
</feature>
<gene>
    <name evidence="3" type="ORF">F1735_15675</name>
</gene>